<keyword evidence="1" id="KW-0812">Transmembrane</keyword>
<evidence type="ECO:0000313" key="2">
    <source>
        <dbReference type="EMBL" id="PIR97160.1"/>
    </source>
</evidence>
<dbReference type="AlphaFoldDB" id="A0A2H0VFU0"/>
<evidence type="ECO:0000256" key="1">
    <source>
        <dbReference type="SAM" id="Phobius"/>
    </source>
</evidence>
<name>A0A2H0VFU0_9BACT</name>
<reference evidence="3" key="1">
    <citation type="submission" date="2017-09" db="EMBL/GenBank/DDBJ databases">
        <title>Depth-based differentiation of microbial function through sediment-hosted aquifers and enrichment of novel symbionts in the deep terrestrial subsurface.</title>
        <authorList>
            <person name="Probst A.J."/>
            <person name="Ladd B."/>
            <person name="Jarett J.K."/>
            <person name="Geller-Mcgrath D.E."/>
            <person name="Sieber C.M.K."/>
            <person name="Emerson J.B."/>
            <person name="Anantharaman K."/>
            <person name="Thomas B.C."/>
            <person name="Malmstrom R."/>
            <person name="Stieglmeier M."/>
            <person name="Klingl A."/>
            <person name="Woyke T."/>
            <person name="Ryan C.M."/>
            <person name="Banfield J.F."/>
        </authorList>
    </citation>
    <scope>NUCLEOTIDE SEQUENCE [LARGE SCALE GENOMIC DNA]</scope>
</reference>
<gene>
    <name evidence="2" type="ORF">COT91_03010</name>
</gene>
<organism evidence="2 3">
    <name type="scientific">Candidatus Doudnabacteria bacterium CG10_big_fil_rev_8_21_14_0_10_41_10</name>
    <dbReference type="NCBI Taxonomy" id="1974551"/>
    <lineage>
        <taxon>Bacteria</taxon>
        <taxon>Candidatus Doudnaibacteriota</taxon>
    </lineage>
</organism>
<feature type="transmembrane region" description="Helical" evidence="1">
    <location>
        <begin position="6"/>
        <end position="22"/>
    </location>
</feature>
<keyword evidence="1" id="KW-0472">Membrane</keyword>
<dbReference type="Proteomes" id="UP000230557">
    <property type="component" value="Unassembled WGS sequence"/>
</dbReference>
<keyword evidence="1" id="KW-1133">Transmembrane helix</keyword>
<comment type="caution">
    <text evidence="2">The sequence shown here is derived from an EMBL/GenBank/DDBJ whole genome shotgun (WGS) entry which is preliminary data.</text>
</comment>
<evidence type="ECO:0000313" key="3">
    <source>
        <dbReference type="Proteomes" id="UP000230557"/>
    </source>
</evidence>
<proteinExistence type="predicted"/>
<protein>
    <submittedName>
        <fullName evidence="2">Uncharacterized protein</fullName>
    </submittedName>
</protein>
<dbReference type="EMBL" id="PFAJ01000042">
    <property type="protein sequence ID" value="PIR97160.1"/>
    <property type="molecule type" value="Genomic_DNA"/>
</dbReference>
<accession>A0A2H0VFU0</accession>
<sequence>MSYYPIVAGAVLVLFGILGWIFREGFDFIPTYHLVIDIILGLVGLVIGFAPKKSSGSGPPEIRA</sequence>
<feature type="transmembrane region" description="Helical" evidence="1">
    <location>
        <begin position="34"/>
        <end position="51"/>
    </location>
</feature>